<evidence type="ECO:0000313" key="7">
    <source>
        <dbReference type="EMBL" id="KTF03406.1"/>
    </source>
</evidence>
<dbReference type="Gene3D" id="3.40.640.10">
    <property type="entry name" value="Type I PLP-dependent aspartate aminotransferase-like (Major domain)"/>
    <property type="match status" value="1"/>
</dbReference>
<evidence type="ECO:0000256" key="4">
    <source>
        <dbReference type="ARBA" id="ARBA00023239"/>
    </source>
</evidence>
<dbReference type="RefSeq" id="WP_062614229.1">
    <property type="nucleotide sequence ID" value="NZ_LNIZ01000011.1"/>
</dbReference>
<protein>
    <recommendedName>
        <fullName evidence="2">cysteine-S-conjugate beta-lyase</fullName>
        <ecNumber evidence="2">4.4.1.13</ecNumber>
    </recommendedName>
</protein>
<comment type="caution">
    <text evidence="7">The sequence shown here is derived from an EMBL/GenBank/DDBJ whole genome shotgun (WGS) entry which is preliminary data.</text>
</comment>
<organism evidence="7 8">
    <name type="scientific">Trueperella bernardiae</name>
    <dbReference type="NCBI Taxonomy" id="59561"/>
    <lineage>
        <taxon>Bacteria</taxon>
        <taxon>Bacillati</taxon>
        <taxon>Actinomycetota</taxon>
        <taxon>Actinomycetes</taxon>
        <taxon>Actinomycetales</taxon>
        <taxon>Actinomycetaceae</taxon>
        <taxon>Trueperella</taxon>
    </lineage>
</organism>
<accession>A0A0W1KIV2</accession>
<dbReference type="PANTHER" id="PTHR43525">
    <property type="entry name" value="PROTEIN MALY"/>
    <property type="match status" value="1"/>
</dbReference>
<dbReference type="Gene3D" id="3.90.1150.10">
    <property type="entry name" value="Aspartate Aminotransferase, domain 1"/>
    <property type="match status" value="1"/>
</dbReference>
<dbReference type="InterPro" id="IPR004839">
    <property type="entry name" value="Aminotransferase_I/II_large"/>
</dbReference>
<dbReference type="CDD" id="cd00609">
    <property type="entry name" value="AAT_like"/>
    <property type="match status" value="1"/>
</dbReference>
<sequence>MNFDNTTIDRLRAAGSLKWTAFPDRIGMFVAEMDFGVAPAVRDVLARFSSLPGIGYRSAADSRALAEAASAWISSISGFSPSPDAVHAVPDVVSSARFIIDALSSPGSPVILPTPAYMSFVQLIPAMGRPLIEVPCQRVEGRLELNLAGIRAGFEAGARVLILVNPSNPTGRVYSRAELEALAGVVAEFPGAIVLSDDIHAPFVLDGQYVPYASVSDAAASHTVMAIAASKGWNIPGLKCAQLVVTNPELAERLQPALGWAANMTSTIGSAAAVAAYTDGREWLADVVDYIRGNRDLLADAVERWPGVTMEHMEGTYIAWLDFSEAVREGRVGEPVATWLGEHAGVALTPGSSCGAGYEHFARAIIATPRPILRRAIDQIEAALSPVEMQR</sequence>
<gene>
    <name evidence="7" type="primary">patB</name>
    <name evidence="7" type="ORF">AQZ59_01727</name>
</gene>
<dbReference type="InterPro" id="IPR015421">
    <property type="entry name" value="PyrdxlP-dep_Trfase_major"/>
</dbReference>
<keyword evidence="4 7" id="KW-0456">Lyase</keyword>
<dbReference type="InterPro" id="IPR015424">
    <property type="entry name" value="PyrdxlP-dep_Trfase"/>
</dbReference>
<feature type="domain" description="Aminotransferase class I/classII large" evidence="6">
    <location>
        <begin position="82"/>
        <end position="378"/>
    </location>
</feature>
<comment type="similarity">
    <text evidence="5">Belongs to the class-II pyridoxal-phosphate-dependent aminotransferase family. MalY/PatB cystathionine beta-lyase subfamily.</text>
</comment>
<dbReference type="AlphaFoldDB" id="A0A0W1KIV2"/>
<evidence type="ECO:0000256" key="1">
    <source>
        <dbReference type="ARBA" id="ARBA00001933"/>
    </source>
</evidence>
<evidence type="ECO:0000313" key="8">
    <source>
        <dbReference type="Proteomes" id="UP000054404"/>
    </source>
</evidence>
<evidence type="ECO:0000256" key="2">
    <source>
        <dbReference type="ARBA" id="ARBA00012224"/>
    </source>
</evidence>
<reference evidence="7 8" key="1">
    <citation type="submission" date="2015-11" db="EMBL/GenBank/DDBJ databases">
        <title>Draft Genome Sequence of the Type Strain Trueperella bernardiae LCDC 89-0504T, Isolated from Blood Culture.</title>
        <authorList>
            <person name="Bernier A.-M."/>
            <person name="Bernard K."/>
        </authorList>
    </citation>
    <scope>NUCLEOTIDE SEQUENCE [LARGE SCALE GENOMIC DNA]</scope>
    <source>
        <strain evidence="7 8">LCDC 89-0504</strain>
    </source>
</reference>
<dbReference type="EC" id="4.4.1.13" evidence="2"/>
<keyword evidence="8" id="KW-1185">Reference proteome</keyword>
<dbReference type="GO" id="GO:0030170">
    <property type="term" value="F:pyridoxal phosphate binding"/>
    <property type="evidence" value="ECO:0007669"/>
    <property type="project" value="InterPro"/>
</dbReference>
<dbReference type="GO" id="GO:0047804">
    <property type="term" value="F:cysteine-S-conjugate beta-lyase activity"/>
    <property type="evidence" value="ECO:0007669"/>
    <property type="project" value="UniProtKB-EC"/>
</dbReference>
<dbReference type="PANTHER" id="PTHR43525:SF2">
    <property type="entry name" value="CYSTATHIONINE BETA-LYASE-RELATED"/>
    <property type="match status" value="1"/>
</dbReference>
<comment type="cofactor">
    <cofactor evidence="1">
        <name>pyridoxal 5'-phosphate</name>
        <dbReference type="ChEBI" id="CHEBI:597326"/>
    </cofactor>
</comment>
<dbReference type="SUPFAM" id="SSF53383">
    <property type="entry name" value="PLP-dependent transferases"/>
    <property type="match status" value="1"/>
</dbReference>
<evidence type="ECO:0000256" key="5">
    <source>
        <dbReference type="ARBA" id="ARBA00037974"/>
    </source>
</evidence>
<dbReference type="EMBL" id="LNIZ01000011">
    <property type="protein sequence ID" value="KTF03406.1"/>
    <property type="molecule type" value="Genomic_DNA"/>
</dbReference>
<dbReference type="STRING" id="59561.AQZ59_01727"/>
<name>A0A0W1KIV2_9ACTO</name>
<dbReference type="InterPro" id="IPR015422">
    <property type="entry name" value="PyrdxlP-dep_Trfase_small"/>
</dbReference>
<proteinExistence type="inferred from homology"/>
<evidence type="ECO:0000259" key="6">
    <source>
        <dbReference type="Pfam" id="PF00155"/>
    </source>
</evidence>
<dbReference type="Proteomes" id="UP000054404">
    <property type="component" value="Unassembled WGS sequence"/>
</dbReference>
<keyword evidence="3" id="KW-0663">Pyridoxal phosphate</keyword>
<dbReference type="Pfam" id="PF00155">
    <property type="entry name" value="Aminotran_1_2"/>
    <property type="match status" value="1"/>
</dbReference>
<dbReference type="PATRIC" id="fig|59561.3.peg.1713"/>
<dbReference type="InterPro" id="IPR051798">
    <property type="entry name" value="Class-II_PLP-Dep_Aminotrans"/>
</dbReference>
<dbReference type="OrthoDB" id="3224382at2"/>
<evidence type="ECO:0000256" key="3">
    <source>
        <dbReference type="ARBA" id="ARBA00022898"/>
    </source>
</evidence>